<proteinExistence type="predicted"/>
<reference evidence="1" key="2">
    <citation type="submission" date="2025-09" db="UniProtKB">
        <authorList>
            <consortium name="EnsemblPlants"/>
        </authorList>
    </citation>
    <scope>IDENTIFICATION</scope>
</reference>
<dbReference type="EnsemblPlants" id="AVESA.00010b.r2.6CG1105170.1">
    <property type="protein sequence ID" value="AVESA.00010b.r2.6CG1105170.1.CDS.1"/>
    <property type="gene ID" value="AVESA.00010b.r2.6CG1105170"/>
</dbReference>
<keyword evidence="2" id="KW-1185">Reference proteome</keyword>
<organism evidence="1 2">
    <name type="scientific">Avena sativa</name>
    <name type="common">Oat</name>
    <dbReference type="NCBI Taxonomy" id="4498"/>
    <lineage>
        <taxon>Eukaryota</taxon>
        <taxon>Viridiplantae</taxon>
        <taxon>Streptophyta</taxon>
        <taxon>Embryophyta</taxon>
        <taxon>Tracheophyta</taxon>
        <taxon>Spermatophyta</taxon>
        <taxon>Magnoliopsida</taxon>
        <taxon>Liliopsida</taxon>
        <taxon>Poales</taxon>
        <taxon>Poaceae</taxon>
        <taxon>BOP clade</taxon>
        <taxon>Pooideae</taxon>
        <taxon>Poodae</taxon>
        <taxon>Poeae</taxon>
        <taxon>Poeae Chloroplast Group 1 (Aveneae type)</taxon>
        <taxon>Aveninae</taxon>
        <taxon>Avena</taxon>
    </lineage>
</organism>
<dbReference type="Proteomes" id="UP001732700">
    <property type="component" value="Chromosome 6C"/>
</dbReference>
<accession>A0ACD5Z0C7</accession>
<sequence>MSTESDIDRISASTIFATATSSGCHLLRITGYSRSTLLGNGVAVQSCEFGSTLLGNGVAVQSCEFEAGGHRWCILYYPRSKSRPESIFVALKLTTKAVSRPVNTNFRFTLVPHHGKPAPATTYCKNYRVSFDYTGHYWVSQLTTREELESSEYLVDDSFSIRCDVHAVHTSAVADQFVHAHDLERMGLACGCSDDLCKRRHAASWGLEKENAPVSGSTTAIRRRVKAAWLRLFRRKH</sequence>
<name>A0ACD5Z0C7_AVESA</name>
<protein>
    <submittedName>
        <fullName evidence="1">Uncharacterized protein</fullName>
    </submittedName>
</protein>
<evidence type="ECO:0000313" key="2">
    <source>
        <dbReference type="Proteomes" id="UP001732700"/>
    </source>
</evidence>
<reference evidence="1" key="1">
    <citation type="submission" date="2021-05" db="EMBL/GenBank/DDBJ databases">
        <authorList>
            <person name="Scholz U."/>
            <person name="Mascher M."/>
            <person name="Fiebig A."/>
        </authorList>
    </citation>
    <scope>NUCLEOTIDE SEQUENCE [LARGE SCALE GENOMIC DNA]</scope>
</reference>
<evidence type="ECO:0000313" key="1">
    <source>
        <dbReference type="EnsemblPlants" id="AVESA.00010b.r2.6CG1105170.1.CDS.1"/>
    </source>
</evidence>